<dbReference type="Pfam" id="PF02089">
    <property type="entry name" value="Palm_thioest"/>
    <property type="match status" value="1"/>
</dbReference>
<name>A0A8J7SJ33_9BACT</name>
<organism evidence="1 2">
    <name type="scientific">Persicirhabdus sediminis</name>
    <dbReference type="NCBI Taxonomy" id="454144"/>
    <lineage>
        <taxon>Bacteria</taxon>
        <taxon>Pseudomonadati</taxon>
        <taxon>Verrucomicrobiota</taxon>
        <taxon>Verrucomicrobiia</taxon>
        <taxon>Verrucomicrobiales</taxon>
        <taxon>Verrucomicrobiaceae</taxon>
        <taxon>Persicirhabdus</taxon>
    </lineage>
</organism>
<reference evidence="1" key="1">
    <citation type="submission" date="2021-01" db="EMBL/GenBank/DDBJ databases">
        <title>Modified the classification status of verrucomicrobia.</title>
        <authorList>
            <person name="Feng X."/>
        </authorList>
    </citation>
    <scope>NUCLEOTIDE SEQUENCE</scope>
    <source>
        <strain evidence="1">_KCTC 22039</strain>
    </source>
</reference>
<dbReference type="AlphaFoldDB" id="A0A8J7SJ33"/>
<dbReference type="InterPro" id="IPR029058">
    <property type="entry name" value="AB_hydrolase_fold"/>
</dbReference>
<accession>A0A8J7SJ33</accession>
<dbReference type="PANTHER" id="PTHR37946:SF1">
    <property type="entry name" value="SLL1969 PROTEIN"/>
    <property type="match status" value="1"/>
</dbReference>
<sequence>MKRILFQTTLALAGLAVTTAAEHVVLLHGLCRSSKSMEKMNEQLSELGYTVHNVDYESRTAEISELSEEVISAVLLECNEQQADKVHFVTHSMGGIMVRHYLANNKLPQLGRVVMLAPPNQGSEVVDKIGDWKAFKKLNGPAGQQLSTAESSVPNQLGAVKFQLGVIAGDRSINGINSMMIDGDDDGKVSVERTKVEGMSDHVVIHSTHPMIMKNDDAIELTARFLKTGKFADDTAD</sequence>
<dbReference type="Gene3D" id="3.40.50.1820">
    <property type="entry name" value="alpha/beta hydrolase"/>
    <property type="match status" value="1"/>
</dbReference>
<protein>
    <submittedName>
        <fullName evidence="1">Alpha/beta hydrolase</fullName>
    </submittedName>
</protein>
<dbReference type="RefSeq" id="WP_200310880.1">
    <property type="nucleotide sequence ID" value="NZ_JAENIM010000034.1"/>
</dbReference>
<dbReference type="PANTHER" id="PTHR37946">
    <property type="entry name" value="SLL1969 PROTEIN"/>
    <property type="match status" value="1"/>
</dbReference>
<proteinExistence type="predicted"/>
<gene>
    <name evidence="1" type="ORF">JIN82_06770</name>
</gene>
<dbReference type="EMBL" id="JAENIM010000034">
    <property type="protein sequence ID" value="MBK1790856.1"/>
    <property type="molecule type" value="Genomic_DNA"/>
</dbReference>
<dbReference type="SUPFAM" id="SSF53474">
    <property type="entry name" value="alpha/beta-Hydrolases"/>
    <property type="match status" value="1"/>
</dbReference>
<evidence type="ECO:0000313" key="2">
    <source>
        <dbReference type="Proteomes" id="UP000624703"/>
    </source>
</evidence>
<keyword evidence="1" id="KW-0378">Hydrolase</keyword>
<keyword evidence="2" id="KW-1185">Reference proteome</keyword>
<dbReference type="GO" id="GO:0016787">
    <property type="term" value="F:hydrolase activity"/>
    <property type="evidence" value="ECO:0007669"/>
    <property type="project" value="UniProtKB-KW"/>
</dbReference>
<dbReference type="Proteomes" id="UP000624703">
    <property type="component" value="Unassembled WGS sequence"/>
</dbReference>
<evidence type="ECO:0000313" key="1">
    <source>
        <dbReference type="EMBL" id="MBK1790856.1"/>
    </source>
</evidence>
<comment type="caution">
    <text evidence="1">The sequence shown here is derived from an EMBL/GenBank/DDBJ whole genome shotgun (WGS) entry which is preliminary data.</text>
</comment>